<dbReference type="EMBL" id="CP136986">
    <property type="protein sequence ID" value="WOS78744.1"/>
    <property type="molecule type" value="Genomic_DNA"/>
</dbReference>
<reference evidence="4" key="4">
    <citation type="submission" date="2023-06" db="EMBL/GenBank/DDBJ databases">
        <authorList>
            <consortium name="Clinical and Environmental Microbiology Branch: Whole genome sequencing antimicrobial resistance pathogens in the healthcare setting"/>
        </authorList>
    </citation>
    <scope>NUCLEOTIDE SEQUENCE</scope>
    <source>
        <strain evidence="4">2021CK-01020</strain>
    </source>
</reference>
<keyword evidence="1" id="KW-1133">Transmembrane helix</keyword>
<dbReference type="Proteomes" id="UP000045039">
    <property type="component" value="Unassembled WGS sequence"/>
</dbReference>
<dbReference type="AlphaFoldDB" id="A0A071KX03"/>
<dbReference type="RefSeq" id="WP_003084889.1">
    <property type="nucleotide sequence ID" value="NZ_AP014622.1"/>
</dbReference>
<reference evidence="5" key="2">
    <citation type="submission" date="2015-06" db="EMBL/GenBank/DDBJ databases">
        <authorList>
            <person name="Radhakrishnan Rajesh"/>
            <person name="Underwood Anthony"/>
            <person name="Al-Shahib Ali"/>
        </authorList>
    </citation>
    <scope>NUCLEOTIDE SEQUENCE [LARGE SCALE GENOMIC DNA]</scope>
    <source>
        <strain evidence="5">P19_London_7_VIM_2_05_10</strain>
    </source>
</reference>
<name>A0A071KX03_PSEAI</name>
<keyword evidence="1" id="KW-0472">Membrane</keyword>
<dbReference type="KEGG" id="paeb:NCGM1900_0537"/>
<sequence>MRQCLYCLHETEGAESACEQCGMPLPSASQRQLQGRRQRRFAWFCVGLALFCLGMMLWLPRDVP</sequence>
<keyword evidence="1" id="KW-0812">Transmembrane</keyword>
<organism evidence="3 6">
    <name type="scientific">Pseudomonas aeruginosa</name>
    <dbReference type="NCBI Taxonomy" id="287"/>
    <lineage>
        <taxon>Bacteria</taxon>
        <taxon>Pseudomonadati</taxon>
        <taxon>Pseudomonadota</taxon>
        <taxon>Gammaproteobacteria</taxon>
        <taxon>Pseudomonadales</taxon>
        <taxon>Pseudomonadaceae</taxon>
        <taxon>Pseudomonas</taxon>
    </lineage>
</organism>
<dbReference type="Proteomes" id="UP001297540">
    <property type="component" value="Chromosome"/>
</dbReference>
<evidence type="ECO:0000313" key="2">
    <source>
        <dbReference type="EMBL" id="CRO57036.1"/>
    </source>
</evidence>
<reference evidence="3 6" key="3">
    <citation type="submission" date="2019-11" db="EMBL/GenBank/DDBJ databases">
        <title>Genomes of ocular Pseudomonas aeruginosa isolates.</title>
        <authorList>
            <person name="Khan M."/>
            <person name="Rice S.A."/>
            <person name="Willcox M.D.P."/>
            <person name="Stapleton F."/>
        </authorList>
    </citation>
    <scope>NUCLEOTIDE SEQUENCE [LARGE SCALE GENOMIC DNA]</scope>
    <source>
        <strain evidence="3 6">PA221</strain>
    </source>
</reference>
<feature type="transmembrane region" description="Helical" evidence="1">
    <location>
        <begin position="41"/>
        <end position="59"/>
    </location>
</feature>
<gene>
    <name evidence="3" type="ORF">GNQ48_07295</name>
    <name evidence="4" type="ORF">L4V69_06255</name>
    <name evidence="2" type="ORF">PAERUG_P19_London_7_VIM_2_05_10_01986</name>
</gene>
<evidence type="ECO:0000313" key="5">
    <source>
        <dbReference type="Proteomes" id="UP000045039"/>
    </source>
</evidence>
<protein>
    <submittedName>
        <fullName evidence="3">Protein DnrP</fullName>
    </submittedName>
</protein>
<dbReference type="EMBL" id="CVVU01000111">
    <property type="protein sequence ID" value="CRO57036.1"/>
    <property type="molecule type" value="Genomic_DNA"/>
</dbReference>
<evidence type="ECO:0000313" key="3">
    <source>
        <dbReference type="EMBL" id="MUI34806.1"/>
    </source>
</evidence>
<accession>A0A071KX03</accession>
<reference evidence="2" key="1">
    <citation type="submission" date="2015-06" db="EMBL/GenBank/DDBJ databases">
        <authorList>
            <person name="Radhakrishnan R."/>
            <person name="Underwood A."/>
            <person name="Al-Shahib A."/>
        </authorList>
    </citation>
    <scope>NUCLEOTIDE SEQUENCE</scope>
    <source>
        <strain evidence="2">P19_London_7_VIM_2_05_10</strain>
    </source>
</reference>
<evidence type="ECO:0000256" key="1">
    <source>
        <dbReference type="SAM" id="Phobius"/>
    </source>
</evidence>
<evidence type="ECO:0000313" key="6">
    <source>
        <dbReference type="Proteomes" id="UP000433532"/>
    </source>
</evidence>
<evidence type="ECO:0000313" key="4">
    <source>
        <dbReference type="EMBL" id="WOS78744.1"/>
    </source>
</evidence>
<dbReference type="EMBL" id="WOAD01000004">
    <property type="protein sequence ID" value="MUI34806.1"/>
    <property type="molecule type" value="Genomic_DNA"/>
</dbReference>
<reference evidence="4" key="5">
    <citation type="submission" date="2023-10" db="EMBL/GenBank/DDBJ databases">
        <title>Pathogen: clinical or host-associated sample.</title>
        <authorList>
            <person name="Hergert J."/>
            <person name="Casey R."/>
            <person name="Wagner J."/>
            <person name="Young E.L."/>
            <person name="Oakeson K.F."/>
        </authorList>
    </citation>
    <scope>NUCLEOTIDE SEQUENCE</scope>
    <source>
        <strain evidence="4">2021CK-01020</strain>
    </source>
</reference>
<proteinExistence type="predicted"/>
<dbReference type="Proteomes" id="UP000433532">
    <property type="component" value="Unassembled WGS sequence"/>
</dbReference>